<evidence type="ECO:0000259" key="5">
    <source>
        <dbReference type="PROSITE" id="PS51464"/>
    </source>
</evidence>
<evidence type="ECO:0000256" key="1">
    <source>
        <dbReference type="ARBA" id="ARBA00023015"/>
    </source>
</evidence>
<dbReference type="OrthoDB" id="8582409at2"/>
<dbReference type="InterPro" id="IPR046348">
    <property type="entry name" value="SIS_dom_sf"/>
</dbReference>
<feature type="domain" description="SIS" evidence="5">
    <location>
        <begin position="120"/>
        <end position="260"/>
    </location>
</feature>
<dbReference type="InterPro" id="IPR000281">
    <property type="entry name" value="HTH_RpiR"/>
</dbReference>
<protein>
    <submittedName>
        <fullName evidence="6">Transcriptional regulator, RpiR family</fullName>
    </submittedName>
</protein>
<dbReference type="PANTHER" id="PTHR30514">
    <property type="entry name" value="GLUCOKINASE"/>
    <property type="match status" value="1"/>
</dbReference>
<name>A0A1T5KW41_9GAMM</name>
<dbReference type="PANTHER" id="PTHR30514:SF1">
    <property type="entry name" value="HTH-TYPE TRANSCRIPTIONAL REGULATOR HEXR-RELATED"/>
    <property type="match status" value="1"/>
</dbReference>
<evidence type="ECO:0000256" key="2">
    <source>
        <dbReference type="ARBA" id="ARBA00023125"/>
    </source>
</evidence>
<dbReference type="GO" id="GO:1901135">
    <property type="term" value="P:carbohydrate derivative metabolic process"/>
    <property type="evidence" value="ECO:0007669"/>
    <property type="project" value="InterPro"/>
</dbReference>
<sequence>MYDIVYHLKQRLHELSPVERRIADAILDDVDGAAQSGISELADKAHVSVAAISRFAKTLDCDNVRELRARLAEASAVGKRFLDDHAAPPSSALFAQICADVESCLRRNIGGLQEQVVQSLAEALAGARMIYVFGMGGCSTVFGLELQNRLVRLGRPIAAYSDAISLKVVAATLTPQDVVVALSVSGITPEILSAVDIARGYGARVGAITRVDTPLAERADWLLPIVIDETDFVFKPSASRYAVMLAVDVLATTLALHLADDSRERLRRIKLALDSYRGGENRLPLGD</sequence>
<dbReference type="GO" id="GO:0097367">
    <property type="term" value="F:carbohydrate derivative binding"/>
    <property type="evidence" value="ECO:0007669"/>
    <property type="project" value="InterPro"/>
</dbReference>
<dbReference type="InterPro" id="IPR036388">
    <property type="entry name" value="WH-like_DNA-bd_sf"/>
</dbReference>
<dbReference type="GO" id="GO:0003700">
    <property type="term" value="F:DNA-binding transcription factor activity"/>
    <property type="evidence" value="ECO:0007669"/>
    <property type="project" value="InterPro"/>
</dbReference>
<dbReference type="SUPFAM" id="SSF53697">
    <property type="entry name" value="SIS domain"/>
    <property type="match status" value="1"/>
</dbReference>
<dbReference type="InterPro" id="IPR047640">
    <property type="entry name" value="RpiR-like"/>
</dbReference>
<dbReference type="GO" id="GO:0003677">
    <property type="term" value="F:DNA binding"/>
    <property type="evidence" value="ECO:0007669"/>
    <property type="project" value="UniProtKB-KW"/>
</dbReference>
<proteinExistence type="predicted"/>
<keyword evidence="7" id="KW-1185">Reference proteome</keyword>
<dbReference type="STRING" id="428993.SAMN06296058_2125"/>
<dbReference type="SUPFAM" id="SSF46689">
    <property type="entry name" value="Homeodomain-like"/>
    <property type="match status" value="1"/>
</dbReference>
<dbReference type="EMBL" id="FUZV01000001">
    <property type="protein sequence ID" value="SKC68022.1"/>
    <property type="molecule type" value="Genomic_DNA"/>
</dbReference>
<feature type="domain" description="HTH rpiR-type" evidence="4">
    <location>
        <begin position="2"/>
        <end position="78"/>
    </location>
</feature>
<dbReference type="InterPro" id="IPR035472">
    <property type="entry name" value="RpiR-like_SIS"/>
</dbReference>
<dbReference type="PROSITE" id="PS51464">
    <property type="entry name" value="SIS"/>
    <property type="match status" value="1"/>
</dbReference>
<gene>
    <name evidence="6" type="ORF">SAMN06296058_2125</name>
</gene>
<evidence type="ECO:0000313" key="7">
    <source>
        <dbReference type="Proteomes" id="UP000190341"/>
    </source>
</evidence>
<dbReference type="Gene3D" id="3.40.50.10490">
    <property type="entry name" value="Glucose-6-phosphate isomerase like protein, domain 1"/>
    <property type="match status" value="1"/>
</dbReference>
<dbReference type="AlphaFoldDB" id="A0A1T5KW41"/>
<dbReference type="InterPro" id="IPR001347">
    <property type="entry name" value="SIS_dom"/>
</dbReference>
<evidence type="ECO:0000259" key="4">
    <source>
        <dbReference type="PROSITE" id="PS51071"/>
    </source>
</evidence>
<evidence type="ECO:0000313" key="6">
    <source>
        <dbReference type="EMBL" id="SKC68022.1"/>
    </source>
</evidence>
<dbReference type="PROSITE" id="PS51071">
    <property type="entry name" value="HTH_RPIR"/>
    <property type="match status" value="1"/>
</dbReference>
<accession>A0A1T5KW41</accession>
<organism evidence="6 7">
    <name type="scientific">Pseudoxanthomonas indica</name>
    <dbReference type="NCBI Taxonomy" id="428993"/>
    <lineage>
        <taxon>Bacteria</taxon>
        <taxon>Pseudomonadati</taxon>
        <taxon>Pseudomonadota</taxon>
        <taxon>Gammaproteobacteria</taxon>
        <taxon>Lysobacterales</taxon>
        <taxon>Lysobacteraceae</taxon>
        <taxon>Pseudoxanthomonas</taxon>
    </lineage>
</organism>
<keyword evidence="1" id="KW-0805">Transcription regulation</keyword>
<reference evidence="6 7" key="1">
    <citation type="submission" date="2017-02" db="EMBL/GenBank/DDBJ databases">
        <authorList>
            <person name="Peterson S.W."/>
        </authorList>
    </citation>
    <scope>NUCLEOTIDE SEQUENCE [LARGE SCALE GENOMIC DNA]</scope>
    <source>
        <strain evidence="6 7">P15</strain>
    </source>
</reference>
<dbReference type="Proteomes" id="UP000190341">
    <property type="component" value="Unassembled WGS sequence"/>
</dbReference>
<dbReference type="Pfam" id="PF01418">
    <property type="entry name" value="HTH_6"/>
    <property type="match status" value="1"/>
</dbReference>
<dbReference type="RefSeq" id="WP_079724343.1">
    <property type="nucleotide sequence ID" value="NZ_BMCL01000002.1"/>
</dbReference>
<evidence type="ECO:0000256" key="3">
    <source>
        <dbReference type="ARBA" id="ARBA00023163"/>
    </source>
</evidence>
<keyword evidence="2" id="KW-0238">DNA-binding</keyword>
<dbReference type="InterPro" id="IPR009057">
    <property type="entry name" value="Homeodomain-like_sf"/>
</dbReference>
<dbReference type="Pfam" id="PF01380">
    <property type="entry name" value="SIS"/>
    <property type="match status" value="1"/>
</dbReference>
<dbReference type="Gene3D" id="1.10.10.10">
    <property type="entry name" value="Winged helix-like DNA-binding domain superfamily/Winged helix DNA-binding domain"/>
    <property type="match status" value="1"/>
</dbReference>
<keyword evidence="3" id="KW-0804">Transcription</keyword>
<dbReference type="CDD" id="cd05013">
    <property type="entry name" value="SIS_RpiR"/>
    <property type="match status" value="1"/>
</dbReference>